<dbReference type="Proteomes" id="UP001143548">
    <property type="component" value="Unassembled WGS sequence"/>
</dbReference>
<evidence type="ECO:0000313" key="3">
    <source>
        <dbReference type="Proteomes" id="UP001143548"/>
    </source>
</evidence>
<dbReference type="EMBL" id="BROQ01000002">
    <property type="protein sequence ID" value="GKZ16898.1"/>
    <property type="molecule type" value="Genomic_DNA"/>
</dbReference>
<sequence>MHFKSILLTLAATTTTLVAGHGYWCPMATDNTGMIQDPYCCDSFSATPGDSVALEGHNCQPMDGLEWVDQCPQGGSVKCCYTIGQAFICSAEAEENTDDDDE</sequence>
<evidence type="ECO:0000313" key="2">
    <source>
        <dbReference type="EMBL" id="GKZ16898.1"/>
    </source>
</evidence>
<dbReference type="AlphaFoldDB" id="A0A9W5YI20"/>
<organism evidence="2 3">
    <name type="scientific">Aspergillus brasiliensis</name>
    <dbReference type="NCBI Taxonomy" id="319629"/>
    <lineage>
        <taxon>Eukaryota</taxon>
        <taxon>Fungi</taxon>
        <taxon>Dikarya</taxon>
        <taxon>Ascomycota</taxon>
        <taxon>Pezizomycotina</taxon>
        <taxon>Eurotiomycetes</taxon>
        <taxon>Eurotiomycetidae</taxon>
        <taxon>Eurotiales</taxon>
        <taxon>Aspergillaceae</taxon>
        <taxon>Aspergillus</taxon>
        <taxon>Aspergillus subgen. Circumdati</taxon>
    </lineage>
</organism>
<reference evidence="2" key="1">
    <citation type="submission" date="2022-07" db="EMBL/GenBank/DDBJ databases">
        <title>Taxonomy of Aspergillus series Nigri: significant species reduction supported by multi-species coalescent approaches.</title>
        <authorList>
            <person name="Bian C."/>
            <person name="Kusuya Y."/>
            <person name="Sklenar F."/>
            <person name="D'hooge E."/>
            <person name="Yaguchi T."/>
            <person name="Takahashi H."/>
            <person name="Hubka V."/>
        </authorList>
    </citation>
    <scope>NUCLEOTIDE SEQUENCE</scope>
    <source>
        <strain evidence="2">CBS 733.88</strain>
    </source>
</reference>
<gene>
    <name evidence="2" type="ORF">AbraCBS73388_004288</name>
</gene>
<feature type="chain" id="PRO_5040945819" description="Hydrophobin" evidence="1">
    <location>
        <begin position="23"/>
        <end position="102"/>
    </location>
</feature>
<protein>
    <recommendedName>
        <fullName evidence="4">Hydrophobin</fullName>
    </recommendedName>
</protein>
<name>A0A9W5YI20_9EURO</name>
<evidence type="ECO:0000256" key="1">
    <source>
        <dbReference type="SAM" id="SignalP"/>
    </source>
</evidence>
<proteinExistence type="predicted"/>
<accession>A0A9W5YI20</accession>
<comment type="caution">
    <text evidence="2">The sequence shown here is derived from an EMBL/GenBank/DDBJ whole genome shotgun (WGS) entry which is preliminary data.</text>
</comment>
<feature type="signal peptide" evidence="1">
    <location>
        <begin position="1"/>
        <end position="22"/>
    </location>
</feature>
<evidence type="ECO:0008006" key="4">
    <source>
        <dbReference type="Google" id="ProtNLM"/>
    </source>
</evidence>
<keyword evidence="1" id="KW-0732">Signal</keyword>